<reference evidence="1 2" key="1">
    <citation type="journal article" date="2016" name="Nat. Commun.">
        <title>Thousands of microbial genomes shed light on interconnected biogeochemical processes in an aquifer system.</title>
        <authorList>
            <person name="Anantharaman K."/>
            <person name="Brown C.T."/>
            <person name="Hug L.A."/>
            <person name="Sharon I."/>
            <person name="Castelle C.J."/>
            <person name="Probst A.J."/>
            <person name="Thomas B.C."/>
            <person name="Singh A."/>
            <person name="Wilkins M.J."/>
            <person name="Karaoz U."/>
            <person name="Brodie E.L."/>
            <person name="Williams K.H."/>
            <person name="Hubbard S.S."/>
            <person name="Banfield J.F."/>
        </authorList>
    </citation>
    <scope>NUCLEOTIDE SEQUENCE [LARGE SCALE GENOMIC DNA]</scope>
</reference>
<dbReference type="EMBL" id="MHUZ01000009">
    <property type="protein sequence ID" value="OHA86090.1"/>
    <property type="molecule type" value="Genomic_DNA"/>
</dbReference>
<sequence length="365" mass="41444">MARQKWSPEIVAKAIKELHTAGSRLDHSYVRKQNRILLWAANKYIGTWKKAIEAAGIDYSSIRLIAEAVQWSRERVVEEIIALNQSGQSLNSNYAQSTHPQLYTATLRYYGSWGDAVEAAGFDYSQERRVQPFRPGTEERVVADIKARVAAGKHIGGGAVSREDRGLYAAAHRAFPGSKYWEKALRAAGIDPDQLPDSKEIWAREVVLETIKERARKEEPLYSFYLMKNGLGGLTAAGRRIFGSWKEAVEAAGLNYESVRAVRHNYWTESTVIDGIKDYAAIGNKLSLKSTQKERADLIGGAIKCFGSWDRAVTAAGFDYREHCKVRSTKFWLNQLRLEAYQEIMRQRRIRRVKTTRVTKRRGTR</sequence>
<accession>A0A1G2SLZ5</accession>
<dbReference type="Proteomes" id="UP000178168">
    <property type="component" value="Unassembled WGS sequence"/>
</dbReference>
<gene>
    <name evidence="1" type="ORF">A2591_03445</name>
</gene>
<protein>
    <submittedName>
        <fullName evidence="1">Uncharacterized protein</fullName>
    </submittedName>
</protein>
<dbReference type="AlphaFoldDB" id="A0A1G2SLZ5"/>
<evidence type="ECO:0000313" key="1">
    <source>
        <dbReference type="EMBL" id="OHA86090.1"/>
    </source>
</evidence>
<proteinExistence type="predicted"/>
<organism evidence="1 2">
    <name type="scientific">Candidatus Yonathbacteria bacterium RIFOXYD1_FULL_52_36</name>
    <dbReference type="NCBI Taxonomy" id="1802730"/>
    <lineage>
        <taxon>Bacteria</taxon>
        <taxon>Candidatus Yonathiibacteriota</taxon>
    </lineage>
</organism>
<name>A0A1G2SLZ5_9BACT</name>
<evidence type="ECO:0000313" key="2">
    <source>
        <dbReference type="Proteomes" id="UP000178168"/>
    </source>
</evidence>
<comment type="caution">
    <text evidence="1">The sequence shown here is derived from an EMBL/GenBank/DDBJ whole genome shotgun (WGS) entry which is preliminary data.</text>
</comment>